<dbReference type="Proteomes" id="UP000291259">
    <property type="component" value="Chromosome"/>
</dbReference>
<dbReference type="PANTHER" id="PTHR43764">
    <property type="entry name" value="MOLYBDENUM COFACTOR BIOSYNTHESIS"/>
    <property type="match status" value="1"/>
</dbReference>
<dbReference type="GO" id="GO:0006777">
    <property type="term" value="P:Mo-molybdopterin cofactor biosynthetic process"/>
    <property type="evidence" value="ECO:0007669"/>
    <property type="project" value="UniProtKB-KW"/>
</dbReference>
<dbReference type="InterPro" id="IPR051920">
    <property type="entry name" value="MPT_Adenylyltrnsfr/MoaC-Rel"/>
</dbReference>
<accession>A0A4P6FFT1</accession>
<evidence type="ECO:0000256" key="1">
    <source>
        <dbReference type="ARBA" id="ARBA00005046"/>
    </source>
</evidence>
<proteinExistence type="predicted"/>
<dbReference type="CDD" id="cd00886">
    <property type="entry name" value="MogA_MoaB"/>
    <property type="match status" value="1"/>
</dbReference>
<name>A0A4P6FFT1_9MICO</name>
<evidence type="ECO:0000259" key="3">
    <source>
        <dbReference type="SMART" id="SM00852"/>
    </source>
</evidence>
<dbReference type="SUPFAM" id="SSF53218">
    <property type="entry name" value="Molybdenum cofactor biosynthesis proteins"/>
    <property type="match status" value="1"/>
</dbReference>
<dbReference type="InterPro" id="IPR001453">
    <property type="entry name" value="MoaB/Mog_dom"/>
</dbReference>
<keyword evidence="2" id="KW-0501">Molybdenum cofactor biosynthesis</keyword>
<dbReference type="EMBL" id="CP035491">
    <property type="protein sequence ID" value="QAY74766.1"/>
    <property type="molecule type" value="Genomic_DNA"/>
</dbReference>
<dbReference type="OrthoDB" id="9794429at2"/>
<gene>
    <name evidence="4" type="ORF">ET445_16925</name>
</gene>
<organism evidence="4 5">
    <name type="scientific">Agromyces protaetiae</name>
    <dbReference type="NCBI Taxonomy" id="2509455"/>
    <lineage>
        <taxon>Bacteria</taxon>
        <taxon>Bacillati</taxon>
        <taxon>Actinomycetota</taxon>
        <taxon>Actinomycetes</taxon>
        <taxon>Micrococcales</taxon>
        <taxon>Microbacteriaceae</taxon>
        <taxon>Agromyces</taxon>
    </lineage>
</organism>
<reference evidence="4 5" key="1">
    <citation type="submission" date="2019-01" db="EMBL/GenBank/DDBJ databases">
        <title>Genome sequencing of strain FW100M-8.</title>
        <authorList>
            <person name="Heo J."/>
            <person name="Kim S.-J."/>
            <person name="Kim J.-S."/>
            <person name="Hong S.-B."/>
            <person name="Kwon S.-W."/>
        </authorList>
    </citation>
    <scope>NUCLEOTIDE SEQUENCE [LARGE SCALE GENOMIC DNA]</scope>
    <source>
        <strain evidence="4 5">FW100M-8</strain>
    </source>
</reference>
<comment type="pathway">
    <text evidence="1">Cofactor biosynthesis; molybdopterin biosynthesis.</text>
</comment>
<dbReference type="SMART" id="SM00852">
    <property type="entry name" value="MoCF_biosynth"/>
    <property type="match status" value="1"/>
</dbReference>
<dbReference type="InterPro" id="IPR036425">
    <property type="entry name" value="MoaB/Mog-like_dom_sf"/>
</dbReference>
<evidence type="ECO:0000313" key="5">
    <source>
        <dbReference type="Proteomes" id="UP000291259"/>
    </source>
</evidence>
<dbReference type="PANTHER" id="PTHR43764:SF1">
    <property type="entry name" value="MOLYBDOPTERIN MOLYBDOTRANSFERASE"/>
    <property type="match status" value="1"/>
</dbReference>
<dbReference type="RefSeq" id="WP_129192309.1">
    <property type="nucleotide sequence ID" value="NZ_CP035491.1"/>
</dbReference>
<evidence type="ECO:0000313" key="4">
    <source>
        <dbReference type="EMBL" id="QAY74766.1"/>
    </source>
</evidence>
<feature type="domain" description="MoaB/Mog" evidence="3">
    <location>
        <begin position="11"/>
        <end position="159"/>
    </location>
</feature>
<dbReference type="AlphaFoldDB" id="A0A4P6FFT1"/>
<keyword evidence="5" id="KW-1185">Reference proteome</keyword>
<sequence>MVNGAVSMRAAVVIVSNRSARGERADTVGPTLVGRLRSAGFDVADPRVVPDGVDTVRRAIAAELAAGSRLIVTSGGTGIGPHDRTPEGTAPLLAHHLPGIAEALRREGMTRTPHAALSRGLAGVADQPGTGGALVVNLPGSPGGAADGIALVLELAPHAISQLDGGDH</sequence>
<protein>
    <submittedName>
        <fullName evidence="4">MogA/MoaB family molybdenum cofactor biosynthesis protein</fullName>
    </submittedName>
</protein>
<dbReference type="KEGG" id="agf:ET445_16925"/>
<dbReference type="Gene3D" id="3.40.980.10">
    <property type="entry name" value="MoaB/Mog-like domain"/>
    <property type="match status" value="1"/>
</dbReference>
<evidence type="ECO:0000256" key="2">
    <source>
        <dbReference type="ARBA" id="ARBA00023150"/>
    </source>
</evidence>
<dbReference type="NCBIfam" id="TIGR00177">
    <property type="entry name" value="molyb_syn"/>
    <property type="match status" value="1"/>
</dbReference>
<dbReference type="Pfam" id="PF00994">
    <property type="entry name" value="MoCF_biosynth"/>
    <property type="match status" value="1"/>
</dbReference>